<accession>A0A0F6NCZ6</accession>
<dbReference type="EMBL" id="KJ776445">
    <property type="protein sequence ID" value="AII71655.1"/>
    <property type="molecule type" value="Genomic_DNA"/>
</dbReference>
<proteinExistence type="predicted"/>
<evidence type="ECO:0000313" key="1">
    <source>
        <dbReference type="EMBL" id="AII71655.1"/>
    </source>
</evidence>
<name>A0A0F6NCZ6_SPOLT</name>
<dbReference type="AlphaFoldDB" id="A0A0F6NCZ6"/>
<reference evidence="1" key="1">
    <citation type="submission" date="2014-04" db="EMBL/GenBank/DDBJ databases">
        <title>Cloning of mrp1 genes from the insect species.</title>
        <authorList>
            <person name="Yue Y."/>
            <person name="Chen R."/>
            <person name="Jin Y."/>
        </authorList>
    </citation>
    <scope>NUCLEOTIDE SEQUENCE</scope>
</reference>
<feature type="non-terminal residue" evidence="1">
    <location>
        <position position="1"/>
    </location>
</feature>
<feature type="non-terminal residue" evidence="1">
    <location>
        <position position="34"/>
    </location>
</feature>
<organism evidence="1">
    <name type="scientific">Spodoptera litura</name>
    <name type="common">Asian cotton leafworm</name>
    <dbReference type="NCBI Taxonomy" id="69820"/>
    <lineage>
        <taxon>Eukaryota</taxon>
        <taxon>Metazoa</taxon>
        <taxon>Ecdysozoa</taxon>
        <taxon>Arthropoda</taxon>
        <taxon>Hexapoda</taxon>
        <taxon>Insecta</taxon>
        <taxon>Pterygota</taxon>
        <taxon>Neoptera</taxon>
        <taxon>Endopterygota</taxon>
        <taxon>Lepidoptera</taxon>
        <taxon>Glossata</taxon>
        <taxon>Ditrysia</taxon>
        <taxon>Noctuoidea</taxon>
        <taxon>Noctuidae</taxon>
        <taxon>Amphipyrinae</taxon>
        <taxon>Spodoptera</taxon>
    </lineage>
</organism>
<sequence length="34" mass="3899">QPVQQGRRRPRQRAAHDAQGLDFMLLCGFGYAVR</sequence>
<protein>
    <submittedName>
        <fullName evidence="1">MRP1</fullName>
    </submittedName>
</protein>
<gene>
    <name evidence="1" type="primary">mrp1</name>
</gene>